<feature type="transmembrane region" description="Helical" evidence="8">
    <location>
        <begin position="141"/>
        <end position="162"/>
    </location>
</feature>
<dbReference type="GO" id="GO:0008360">
    <property type="term" value="P:regulation of cell shape"/>
    <property type="evidence" value="ECO:0007669"/>
    <property type="project" value="UniProtKB-KW"/>
</dbReference>
<accession>A0A9W5RDB3</accession>
<feature type="transmembrane region" description="Helical" evidence="8">
    <location>
        <begin position="466"/>
        <end position="491"/>
    </location>
</feature>
<proteinExistence type="predicted"/>
<dbReference type="GO" id="GO:0015648">
    <property type="term" value="F:lipid-linked peptidoglycan transporter activity"/>
    <property type="evidence" value="ECO:0007669"/>
    <property type="project" value="TreeGrafter"/>
</dbReference>
<keyword evidence="10" id="KW-1185">Reference proteome</keyword>
<dbReference type="OrthoDB" id="4350032at2"/>
<sequence length="540" mass="55977">MAASGGRVRLRGVLTGAVGVIAIATLSSRLIGFLRWLTQSALVGSGATAGAYASANQIPNIIFEIVVGGALAGITVPLLSAHVAKGRSHYANRVASALLSWVTLILAVVAVVVFLTAPWIAQTLPVPADTNVADQQALVTRFLQIFAWQIPLYGVSIVLTGVLQSHKKFFWPAIAPALSSLTVIATFVGYALLNPARDQAPPHAAVEVLGWGTTLGVAALSLPLFIPAYRVGFRFRPTLQLEVDERRRAISLGASGLGALVAQQLAVVVSLWLMRSYGASGTVAVFQYLQAVYWLPYAVAVYPVATAAFPLLSEQGANGCTDKFKATCARAMQKVLIAALLGSALLVIMAPVAQAFFELLTPVPGMASALTIMAPALIGFSLLFYGQRVLYALSHPRLAWLVAAVGWVTVAAAQAVFVLVFVGAEGDGGATLRAISGGHSVGMAVAAIGVLVSIHRVTQGHGMSDLLGAAARSLVPLSLATVFGTLATTYISCLGEGFGHVLAVVGAGFAGLAILIGAVYTLGKKSVLTGLLQSMEEDDS</sequence>
<protein>
    <submittedName>
        <fullName evidence="9">Integral membrane protein MviN</fullName>
    </submittedName>
</protein>
<keyword evidence="2" id="KW-1003">Cell membrane</keyword>
<feature type="transmembrane region" description="Helical" evidence="8">
    <location>
        <begin position="434"/>
        <end position="454"/>
    </location>
</feature>
<comment type="subcellular location">
    <subcellularLocation>
        <location evidence="1">Cell membrane</location>
        <topology evidence="1">Multi-pass membrane protein</topology>
    </subcellularLocation>
</comment>
<feature type="transmembrane region" description="Helical" evidence="8">
    <location>
        <begin position="96"/>
        <end position="121"/>
    </location>
</feature>
<evidence type="ECO:0000256" key="7">
    <source>
        <dbReference type="ARBA" id="ARBA00023136"/>
    </source>
</evidence>
<feature type="transmembrane region" description="Helical" evidence="8">
    <location>
        <begin position="250"/>
        <end position="274"/>
    </location>
</feature>
<organism evidence="9 10">
    <name type="scientific">Gleimia europaea ACS-120-V-Col10b</name>
    <dbReference type="NCBI Taxonomy" id="883069"/>
    <lineage>
        <taxon>Bacteria</taxon>
        <taxon>Bacillati</taxon>
        <taxon>Actinomycetota</taxon>
        <taxon>Actinomycetes</taxon>
        <taxon>Actinomycetales</taxon>
        <taxon>Actinomycetaceae</taxon>
        <taxon>Gleimia</taxon>
    </lineage>
</organism>
<dbReference type="EMBL" id="AGWN01000001">
    <property type="protein sequence ID" value="EPD30272.1"/>
    <property type="molecule type" value="Genomic_DNA"/>
</dbReference>
<evidence type="ECO:0000256" key="2">
    <source>
        <dbReference type="ARBA" id="ARBA00022475"/>
    </source>
</evidence>
<dbReference type="GO" id="GO:0034204">
    <property type="term" value="P:lipid translocation"/>
    <property type="evidence" value="ECO:0007669"/>
    <property type="project" value="TreeGrafter"/>
</dbReference>
<evidence type="ECO:0000256" key="5">
    <source>
        <dbReference type="ARBA" id="ARBA00022984"/>
    </source>
</evidence>
<dbReference type="Proteomes" id="UP000014387">
    <property type="component" value="Unassembled WGS sequence"/>
</dbReference>
<name>A0A9W5RDB3_9ACTO</name>
<evidence type="ECO:0000313" key="10">
    <source>
        <dbReference type="Proteomes" id="UP000014387"/>
    </source>
</evidence>
<dbReference type="InterPro" id="IPR004268">
    <property type="entry name" value="MurJ"/>
</dbReference>
<comment type="caution">
    <text evidence="9">The sequence shown here is derived from an EMBL/GenBank/DDBJ whole genome shotgun (WGS) entry which is preliminary data.</text>
</comment>
<dbReference type="PANTHER" id="PTHR47019:SF1">
    <property type="entry name" value="LIPID II FLIPPASE MURJ"/>
    <property type="match status" value="1"/>
</dbReference>
<evidence type="ECO:0000256" key="3">
    <source>
        <dbReference type="ARBA" id="ARBA00022692"/>
    </source>
</evidence>
<dbReference type="InterPro" id="IPR051050">
    <property type="entry name" value="Lipid_II_flippase_MurJ/MviN"/>
</dbReference>
<feature type="transmembrane region" description="Helical" evidence="8">
    <location>
        <begin position="169"/>
        <end position="193"/>
    </location>
</feature>
<feature type="transmembrane region" description="Helical" evidence="8">
    <location>
        <begin position="497"/>
        <end position="522"/>
    </location>
</feature>
<keyword evidence="6 8" id="KW-1133">Transmembrane helix</keyword>
<feature type="transmembrane region" description="Helical" evidence="8">
    <location>
        <begin position="363"/>
        <end position="386"/>
    </location>
</feature>
<dbReference type="AlphaFoldDB" id="A0A9W5RDB3"/>
<feature type="transmembrane region" description="Helical" evidence="8">
    <location>
        <begin position="61"/>
        <end position="84"/>
    </location>
</feature>
<reference evidence="9 10" key="1">
    <citation type="submission" date="2013-05" db="EMBL/GenBank/DDBJ databases">
        <title>The Genome Sequence of Actinomyces europaeus ACS-120-V-COL10B.</title>
        <authorList>
            <consortium name="The Broad Institute Genomics Platform"/>
            <person name="Earl A."/>
            <person name="Ward D."/>
            <person name="Feldgarden M."/>
            <person name="Gevers D."/>
            <person name="Saerens B."/>
            <person name="Vaneechoutte M."/>
            <person name="Walker B."/>
            <person name="Young S."/>
            <person name="Zeng Q."/>
            <person name="Gargeya S."/>
            <person name="Fitzgerald M."/>
            <person name="Haas B."/>
            <person name="Abouelleil A."/>
            <person name="Allen A.W."/>
            <person name="Alvarado L."/>
            <person name="Arachchi H.M."/>
            <person name="Berlin A.M."/>
            <person name="Chapman S.B."/>
            <person name="Gainer-Dewar J."/>
            <person name="Goldberg J."/>
            <person name="Griggs A."/>
            <person name="Gujja S."/>
            <person name="Hansen M."/>
            <person name="Howarth C."/>
            <person name="Imamovic A."/>
            <person name="Ireland A."/>
            <person name="Larimer J."/>
            <person name="McCowan C."/>
            <person name="Murphy C."/>
            <person name="Pearson M."/>
            <person name="Poon T.W."/>
            <person name="Priest M."/>
            <person name="Roberts A."/>
            <person name="Saif S."/>
            <person name="Shea T."/>
            <person name="Sisk P."/>
            <person name="Sykes S."/>
            <person name="Wortman J."/>
            <person name="Nusbaum C."/>
            <person name="Birren B."/>
        </authorList>
    </citation>
    <scope>NUCLEOTIDE SEQUENCE [LARGE SCALE GENOMIC DNA]</scope>
    <source>
        <strain evidence="9 10">ACS-120-V-Col10b</strain>
    </source>
</reference>
<evidence type="ECO:0000256" key="1">
    <source>
        <dbReference type="ARBA" id="ARBA00004651"/>
    </source>
</evidence>
<dbReference type="RefSeq" id="WP_016443384.1">
    <property type="nucleotide sequence ID" value="NZ_KE150266.1"/>
</dbReference>
<feature type="transmembrane region" description="Helical" evidence="8">
    <location>
        <begin position="12"/>
        <end position="34"/>
    </location>
</feature>
<keyword evidence="7 8" id="KW-0472">Membrane</keyword>
<feature type="transmembrane region" description="Helical" evidence="8">
    <location>
        <begin position="335"/>
        <end position="357"/>
    </location>
</feature>
<dbReference type="PRINTS" id="PR01806">
    <property type="entry name" value="VIRFACTRMVIN"/>
</dbReference>
<evidence type="ECO:0000313" key="9">
    <source>
        <dbReference type="EMBL" id="EPD30272.1"/>
    </source>
</evidence>
<feature type="transmembrane region" description="Helical" evidence="8">
    <location>
        <begin position="294"/>
        <end position="314"/>
    </location>
</feature>
<gene>
    <name evidence="9" type="ORF">HMPREF9238_00009</name>
</gene>
<dbReference type="Pfam" id="PF03023">
    <property type="entry name" value="MurJ"/>
    <property type="match status" value="1"/>
</dbReference>
<dbReference type="GO" id="GO:0009252">
    <property type="term" value="P:peptidoglycan biosynthetic process"/>
    <property type="evidence" value="ECO:0007669"/>
    <property type="project" value="UniProtKB-KW"/>
</dbReference>
<evidence type="ECO:0000256" key="8">
    <source>
        <dbReference type="SAM" id="Phobius"/>
    </source>
</evidence>
<feature type="transmembrane region" description="Helical" evidence="8">
    <location>
        <begin position="398"/>
        <end position="422"/>
    </location>
</feature>
<dbReference type="PANTHER" id="PTHR47019">
    <property type="entry name" value="LIPID II FLIPPASE MURJ"/>
    <property type="match status" value="1"/>
</dbReference>
<feature type="transmembrane region" description="Helical" evidence="8">
    <location>
        <begin position="208"/>
        <end position="229"/>
    </location>
</feature>
<evidence type="ECO:0000256" key="4">
    <source>
        <dbReference type="ARBA" id="ARBA00022960"/>
    </source>
</evidence>
<keyword evidence="4" id="KW-0133">Cell shape</keyword>
<keyword evidence="3 8" id="KW-0812">Transmembrane</keyword>
<evidence type="ECO:0000256" key="6">
    <source>
        <dbReference type="ARBA" id="ARBA00022989"/>
    </source>
</evidence>
<dbReference type="GO" id="GO:0005886">
    <property type="term" value="C:plasma membrane"/>
    <property type="evidence" value="ECO:0007669"/>
    <property type="project" value="UniProtKB-SubCell"/>
</dbReference>
<keyword evidence="5" id="KW-0573">Peptidoglycan synthesis</keyword>